<keyword evidence="2" id="KW-1185">Reference proteome</keyword>
<protein>
    <submittedName>
        <fullName evidence="1">Uncharacterized protein</fullName>
    </submittedName>
</protein>
<sequence length="130" mass="14902">MAENPFGRMAHEYEPFGVENEWSMSSFENEWSMSSFGRMSGVNNKDYKYCHKSRESSLLTSVNCFDIVYCHVDGFHICEALPVTSVICFGFICPRAFEQSTHPSWHPDDSAVGRGVTDWYQSPGYRELGY</sequence>
<dbReference type="Proteomes" id="UP000326396">
    <property type="component" value="Linkage Group LG10"/>
</dbReference>
<dbReference type="AlphaFoldDB" id="A0A5N6PVK0"/>
<name>A0A5N6PVK0_9ASTR</name>
<organism evidence="1 2">
    <name type="scientific">Mikania micrantha</name>
    <name type="common">bitter vine</name>
    <dbReference type="NCBI Taxonomy" id="192012"/>
    <lineage>
        <taxon>Eukaryota</taxon>
        <taxon>Viridiplantae</taxon>
        <taxon>Streptophyta</taxon>
        <taxon>Embryophyta</taxon>
        <taxon>Tracheophyta</taxon>
        <taxon>Spermatophyta</taxon>
        <taxon>Magnoliopsida</taxon>
        <taxon>eudicotyledons</taxon>
        <taxon>Gunneridae</taxon>
        <taxon>Pentapetalae</taxon>
        <taxon>asterids</taxon>
        <taxon>campanulids</taxon>
        <taxon>Asterales</taxon>
        <taxon>Asteraceae</taxon>
        <taxon>Asteroideae</taxon>
        <taxon>Heliantheae alliance</taxon>
        <taxon>Eupatorieae</taxon>
        <taxon>Mikania</taxon>
    </lineage>
</organism>
<comment type="caution">
    <text evidence="1">The sequence shown here is derived from an EMBL/GenBank/DDBJ whole genome shotgun (WGS) entry which is preliminary data.</text>
</comment>
<evidence type="ECO:0000313" key="2">
    <source>
        <dbReference type="Proteomes" id="UP000326396"/>
    </source>
</evidence>
<accession>A0A5N6PVK0</accession>
<proteinExistence type="predicted"/>
<dbReference type="EMBL" id="SZYD01000002">
    <property type="protein sequence ID" value="KAD7117569.1"/>
    <property type="molecule type" value="Genomic_DNA"/>
</dbReference>
<reference evidence="1 2" key="1">
    <citation type="submission" date="2019-05" db="EMBL/GenBank/DDBJ databases">
        <title>Mikania micrantha, genome provides insights into the molecular mechanism of rapid growth.</title>
        <authorList>
            <person name="Liu B."/>
        </authorList>
    </citation>
    <scope>NUCLEOTIDE SEQUENCE [LARGE SCALE GENOMIC DNA]</scope>
    <source>
        <strain evidence="1">NLD-2019</strain>
        <tissue evidence="1">Leaf</tissue>
    </source>
</reference>
<gene>
    <name evidence="1" type="ORF">E3N88_04837</name>
</gene>
<evidence type="ECO:0000313" key="1">
    <source>
        <dbReference type="EMBL" id="KAD7117569.1"/>
    </source>
</evidence>